<protein>
    <recommendedName>
        <fullName evidence="4">Alpha/beta hydrolase family protein</fullName>
    </recommendedName>
</protein>
<dbReference type="Proteomes" id="UP000193827">
    <property type="component" value="Unassembled WGS sequence"/>
</dbReference>
<gene>
    <name evidence="2" type="ORF">PEL8287_01949</name>
</gene>
<evidence type="ECO:0000313" key="3">
    <source>
        <dbReference type="Proteomes" id="UP000193827"/>
    </source>
</evidence>
<dbReference type="OrthoDB" id="9797755at2"/>
<dbReference type="SUPFAM" id="SSF53474">
    <property type="entry name" value="alpha/beta-Hydrolases"/>
    <property type="match status" value="1"/>
</dbReference>
<sequence>MRNQTNGPPTNLEYVLLQWLRWLAVALLLVLLLAACERKPQLVTGLGPGGADVSGSTAKVFFVTDRGAQTEGRKGLAYGHRRSQSMAFGEAIVRFGSDGAVAGTSRRIPINVVRVDEQLRFPQTPLPFSQRRGVVVPDKGARAVYGAAADEFKARVAQELKRTGQSEIVVFVHGFRNDFNDAVATLSNIWHASDRMAMPIAYTWPADNPGLLGYFRDRESGEFSVFHLKETLRLLAEVEGLDSLHLIAHSRGTDVATTALREMIIEARASGRNPRDVLKIDNLILAAPDLDFGVVRQRLIAERFGPAFECITVYMNPEDGALGTAQAVLSGTRFGRLSFEDLSEVDREIFRQIGNVYFIDVSQVATRTSHSYFSRNPDVMTDIVALLKTSAAPGSPERRMTHLEANFWQLELEENFRVVRPDR</sequence>
<keyword evidence="1" id="KW-0472">Membrane</keyword>
<reference evidence="2 3" key="1">
    <citation type="submission" date="2017-03" db="EMBL/GenBank/DDBJ databases">
        <authorList>
            <person name="Afonso C.L."/>
            <person name="Miller P.J."/>
            <person name="Scott M.A."/>
            <person name="Spackman E."/>
            <person name="Goraichik I."/>
            <person name="Dimitrov K.M."/>
            <person name="Suarez D.L."/>
            <person name="Swayne D.E."/>
        </authorList>
    </citation>
    <scope>NUCLEOTIDE SEQUENCE [LARGE SCALE GENOMIC DNA]</scope>
    <source>
        <strain evidence="2 3">CECT 8287</strain>
    </source>
</reference>
<dbReference type="InterPro" id="IPR029058">
    <property type="entry name" value="AB_hydrolase_fold"/>
</dbReference>
<dbReference type="Pfam" id="PF05990">
    <property type="entry name" value="DUF900"/>
    <property type="match status" value="1"/>
</dbReference>
<feature type="transmembrane region" description="Helical" evidence="1">
    <location>
        <begin position="19"/>
        <end position="36"/>
    </location>
</feature>
<proteinExistence type="predicted"/>
<evidence type="ECO:0008006" key="4">
    <source>
        <dbReference type="Google" id="ProtNLM"/>
    </source>
</evidence>
<keyword evidence="1" id="KW-1133">Transmembrane helix</keyword>
<dbReference type="PANTHER" id="PTHR36513">
    <property type="entry name" value="ABC TRANSMEMBRANE TYPE-1 DOMAIN-CONTAINING PROTEIN"/>
    <property type="match status" value="1"/>
</dbReference>
<dbReference type="AlphaFoldDB" id="A0A1Y5SGK7"/>
<dbReference type="InterPro" id="IPR010297">
    <property type="entry name" value="DUF900_hydrolase"/>
</dbReference>
<organism evidence="2 3">
    <name type="scientific">Roseovarius litorisediminis</name>
    <dbReference type="NCBI Taxonomy" id="1312363"/>
    <lineage>
        <taxon>Bacteria</taxon>
        <taxon>Pseudomonadati</taxon>
        <taxon>Pseudomonadota</taxon>
        <taxon>Alphaproteobacteria</taxon>
        <taxon>Rhodobacterales</taxon>
        <taxon>Roseobacteraceae</taxon>
        <taxon>Roseovarius</taxon>
    </lineage>
</organism>
<dbReference type="RefSeq" id="WP_085892167.1">
    <property type="nucleotide sequence ID" value="NZ_FWFL01000004.1"/>
</dbReference>
<dbReference type="PANTHER" id="PTHR36513:SF1">
    <property type="entry name" value="TRANSMEMBRANE PROTEIN"/>
    <property type="match status" value="1"/>
</dbReference>
<evidence type="ECO:0000313" key="2">
    <source>
        <dbReference type="EMBL" id="SLN39652.1"/>
    </source>
</evidence>
<keyword evidence="3" id="KW-1185">Reference proteome</keyword>
<keyword evidence="1" id="KW-0812">Transmembrane</keyword>
<name>A0A1Y5SGK7_9RHOB</name>
<dbReference type="Gene3D" id="3.40.50.1820">
    <property type="entry name" value="alpha/beta hydrolase"/>
    <property type="match status" value="1"/>
</dbReference>
<evidence type="ECO:0000256" key="1">
    <source>
        <dbReference type="SAM" id="Phobius"/>
    </source>
</evidence>
<accession>A0A1Y5SGK7</accession>
<dbReference type="EMBL" id="FWFL01000004">
    <property type="protein sequence ID" value="SLN39652.1"/>
    <property type="molecule type" value="Genomic_DNA"/>
</dbReference>